<comment type="caution">
    <text evidence="2">The sequence shown here is derived from an EMBL/GenBank/DDBJ whole genome shotgun (WGS) entry which is preliminary data.</text>
</comment>
<keyword evidence="2" id="KW-0378">Hydrolase</keyword>
<dbReference type="InterPro" id="IPR008257">
    <property type="entry name" value="Pept_M19"/>
</dbReference>
<dbReference type="Pfam" id="PF01244">
    <property type="entry name" value="Peptidase_M19"/>
    <property type="match status" value="1"/>
</dbReference>
<proteinExistence type="predicted"/>
<dbReference type="EC" id="3.4.13.19" evidence="2"/>
<accession>A0ABX0U1B4</accession>
<gene>
    <name evidence="2" type="ORF">FHT01_001901</name>
</gene>
<dbReference type="Gene3D" id="3.20.20.140">
    <property type="entry name" value="Metal-dependent hydrolases"/>
    <property type="match status" value="1"/>
</dbReference>
<feature type="chain" id="PRO_5047425615" evidence="1">
    <location>
        <begin position="20"/>
        <end position="398"/>
    </location>
</feature>
<name>A0ABX0U1B4_9SPHN</name>
<dbReference type="CDD" id="cd01301">
    <property type="entry name" value="rDP_like"/>
    <property type="match status" value="1"/>
</dbReference>
<dbReference type="PROSITE" id="PS51365">
    <property type="entry name" value="RENAL_DIPEPTIDASE_2"/>
    <property type="match status" value="1"/>
</dbReference>
<evidence type="ECO:0000313" key="3">
    <source>
        <dbReference type="Proteomes" id="UP000788153"/>
    </source>
</evidence>
<evidence type="ECO:0000313" key="2">
    <source>
        <dbReference type="EMBL" id="NIJ24359.1"/>
    </source>
</evidence>
<feature type="signal peptide" evidence="1">
    <location>
        <begin position="1"/>
        <end position="19"/>
    </location>
</feature>
<keyword evidence="1" id="KW-0732">Signal</keyword>
<protein>
    <submittedName>
        <fullName evidence="2">Membrane dipeptidase</fullName>
        <ecNumber evidence="2">3.4.13.19</ecNumber>
    </submittedName>
</protein>
<keyword evidence="2" id="KW-0224">Dipeptidase</keyword>
<keyword evidence="2" id="KW-0645">Protease</keyword>
<dbReference type="PANTHER" id="PTHR10443">
    <property type="entry name" value="MICROSOMAL DIPEPTIDASE"/>
    <property type="match status" value="1"/>
</dbReference>
<dbReference type="PANTHER" id="PTHR10443:SF12">
    <property type="entry name" value="DIPEPTIDASE"/>
    <property type="match status" value="1"/>
</dbReference>
<dbReference type="Proteomes" id="UP000788153">
    <property type="component" value="Unassembled WGS sequence"/>
</dbReference>
<organism evidence="2 3">
    <name type="scientific">Sphingomonas japonica</name>
    <dbReference type="NCBI Taxonomy" id="511662"/>
    <lineage>
        <taxon>Bacteria</taxon>
        <taxon>Pseudomonadati</taxon>
        <taxon>Pseudomonadota</taxon>
        <taxon>Alphaproteobacteria</taxon>
        <taxon>Sphingomonadales</taxon>
        <taxon>Sphingomonadaceae</taxon>
        <taxon>Sphingomonas</taxon>
    </lineage>
</organism>
<sequence length="398" mass="42310">MTRWLLVAGVFLLAAPAAAQDSARLDRFLAAAPVIDGHNDLPWELGDQHDGRVEGVDLSAGADRLDPPLQTDIARLRAGGYGGQFWSVWIPTDFSGPAAVVRTLEQIDIVRRMAARYPRDLTLVGTAAELDAARKGGRIGSLMGVEGGHQIDGSLAVLRQYYALGVRYMTLTHSKNVAWADSATDAPAVRGLTDFGREVIAEMNRIGMIVDLSHVSPDSAKAALAVTKAPVIFSHSNAFAVNPHPRNVADDVLRLTAKNGGVVMVNVYPVFVSADYAAWHQRRTPVPQAERAAWDKANPPPRVTAADVADHVEHIARVAGRDHVGLGGDYDGIGGTGPEGMRGADGWRLLFAELMRRGWSDGDLAKLAGGNVLRVLQAVEAVAAQSAAAGAPNRAVAR</sequence>
<dbReference type="GO" id="GO:0016805">
    <property type="term" value="F:dipeptidase activity"/>
    <property type="evidence" value="ECO:0007669"/>
    <property type="project" value="UniProtKB-KW"/>
</dbReference>
<dbReference type="InterPro" id="IPR032466">
    <property type="entry name" value="Metal_Hydrolase"/>
</dbReference>
<reference evidence="2 3" key="1">
    <citation type="submission" date="2020-03" db="EMBL/GenBank/DDBJ databases">
        <title>Genomic Encyclopedia of Type Strains, Phase IV (KMG-IV): sequencing the most valuable type-strain genomes for metagenomic binning, comparative biology and taxonomic classification.</title>
        <authorList>
            <person name="Goeker M."/>
        </authorList>
    </citation>
    <scope>NUCLEOTIDE SEQUENCE [LARGE SCALE GENOMIC DNA]</scope>
    <source>
        <strain evidence="2 3">DSM 22753</strain>
    </source>
</reference>
<dbReference type="InterPro" id="IPR000180">
    <property type="entry name" value="Dipep_AS"/>
</dbReference>
<evidence type="ECO:0000256" key="1">
    <source>
        <dbReference type="SAM" id="SignalP"/>
    </source>
</evidence>
<keyword evidence="3" id="KW-1185">Reference proteome</keyword>
<dbReference type="RefSeq" id="WP_140046726.1">
    <property type="nucleotide sequence ID" value="NZ_BAAAEV010000001.1"/>
</dbReference>
<dbReference type="SUPFAM" id="SSF51556">
    <property type="entry name" value="Metallo-dependent hydrolases"/>
    <property type="match status" value="1"/>
</dbReference>
<dbReference type="PROSITE" id="PS00869">
    <property type="entry name" value="RENAL_DIPEPTIDASE_1"/>
    <property type="match status" value="1"/>
</dbReference>
<dbReference type="EMBL" id="JAASQP010000001">
    <property type="protein sequence ID" value="NIJ24359.1"/>
    <property type="molecule type" value="Genomic_DNA"/>
</dbReference>